<feature type="transmembrane region" description="Helical" evidence="7">
    <location>
        <begin position="166"/>
        <end position="185"/>
    </location>
</feature>
<dbReference type="GO" id="GO:0030256">
    <property type="term" value="C:type I protein secretion system complex"/>
    <property type="evidence" value="ECO:0007669"/>
    <property type="project" value="InterPro"/>
</dbReference>
<evidence type="ECO:0000256" key="2">
    <source>
        <dbReference type="ARBA" id="ARBA00022692"/>
    </source>
</evidence>
<keyword evidence="5 7" id="KW-1133">Transmembrane helix</keyword>
<evidence type="ECO:0000313" key="11">
    <source>
        <dbReference type="EMBL" id="WCR04667.1"/>
    </source>
</evidence>
<evidence type="ECO:0000259" key="9">
    <source>
        <dbReference type="PROSITE" id="PS50929"/>
    </source>
</evidence>
<dbReference type="SMART" id="SM00382">
    <property type="entry name" value="AAA"/>
    <property type="match status" value="1"/>
</dbReference>
<keyword evidence="3" id="KW-0547">Nucleotide-binding</keyword>
<dbReference type="Proteomes" id="UP001215549">
    <property type="component" value="Chromosome"/>
</dbReference>
<dbReference type="InterPro" id="IPR027417">
    <property type="entry name" value="P-loop_NTPase"/>
</dbReference>
<dbReference type="SUPFAM" id="SSF90123">
    <property type="entry name" value="ABC transporter transmembrane region"/>
    <property type="match status" value="1"/>
</dbReference>
<dbReference type="PROSITE" id="PS50929">
    <property type="entry name" value="ABC_TM1F"/>
    <property type="match status" value="1"/>
</dbReference>
<feature type="transmembrane region" description="Helical" evidence="7">
    <location>
        <begin position="140"/>
        <end position="160"/>
    </location>
</feature>
<dbReference type="PROSITE" id="PS50893">
    <property type="entry name" value="ABC_TRANSPORTER_2"/>
    <property type="match status" value="1"/>
</dbReference>
<feature type="transmembrane region" description="Helical" evidence="7">
    <location>
        <begin position="64"/>
        <end position="84"/>
    </location>
</feature>
<dbReference type="EMBL" id="FTOU01000007">
    <property type="protein sequence ID" value="SIS88195.1"/>
    <property type="molecule type" value="Genomic_DNA"/>
</dbReference>
<dbReference type="EMBL" id="CP067140">
    <property type="protein sequence ID" value="WCR04667.1"/>
    <property type="molecule type" value="Genomic_DNA"/>
</dbReference>
<evidence type="ECO:0000259" key="8">
    <source>
        <dbReference type="PROSITE" id="PS50893"/>
    </source>
</evidence>
<dbReference type="Pfam" id="PF00005">
    <property type="entry name" value="ABC_tran"/>
    <property type="match status" value="1"/>
</dbReference>
<dbReference type="GO" id="GO:0005524">
    <property type="term" value="F:ATP binding"/>
    <property type="evidence" value="ECO:0007669"/>
    <property type="project" value="UniProtKB-KW"/>
</dbReference>
<protein>
    <submittedName>
        <fullName evidence="10">ATP-binding cassette, subfamily C</fullName>
    </submittedName>
    <submittedName>
        <fullName evidence="11">Type I secretion system permease/ATPase</fullName>
    </submittedName>
</protein>
<accession>A0AA45W4U7</accession>
<evidence type="ECO:0000256" key="7">
    <source>
        <dbReference type="SAM" id="Phobius"/>
    </source>
</evidence>
<evidence type="ECO:0000256" key="1">
    <source>
        <dbReference type="ARBA" id="ARBA00004651"/>
    </source>
</evidence>
<feature type="domain" description="ABC transporter" evidence="8">
    <location>
        <begin position="338"/>
        <end position="574"/>
    </location>
</feature>
<reference evidence="11 13" key="2">
    <citation type="submission" date="2021-01" db="EMBL/GenBank/DDBJ databases">
        <title>Biogeographic distribution of Paracoccus.</title>
        <authorList>
            <person name="Hollensteiner J."/>
            <person name="Leineberger J."/>
            <person name="Brinkhoff T."/>
            <person name="Daniel R."/>
        </authorList>
    </citation>
    <scope>NUCLEOTIDE SEQUENCE [LARGE SCALE GENOMIC DNA]</scope>
    <source>
        <strain evidence="11 13">DSM 18447</strain>
    </source>
</reference>
<dbReference type="InterPro" id="IPR003439">
    <property type="entry name" value="ABC_transporter-like_ATP-bd"/>
</dbReference>
<evidence type="ECO:0000256" key="6">
    <source>
        <dbReference type="ARBA" id="ARBA00023136"/>
    </source>
</evidence>
<dbReference type="PANTHER" id="PTHR43394">
    <property type="entry name" value="ATP-DEPENDENT PERMEASE MDL1, MITOCHONDRIAL"/>
    <property type="match status" value="1"/>
</dbReference>
<dbReference type="NCBIfam" id="TIGR01842">
    <property type="entry name" value="type_I_sec_PrtD"/>
    <property type="match status" value="1"/>
</dbReference>
<evidence type="ECO:0000313" key="12">
    <source>
        <dbReference type="Proteomes" id="UP000186216"/>
    </source>
</evidence>
<proteinExistence type="predicted"/>
<evidence type="ECO:0000313" key="13">
    <source>
        <dbReference type="Proteomes" id="UP001215549"/>
    </source>
</evidence>
<dbReference type="Pfam" id="PF00664">
    <property type="entry name" value="ABC_membrane"/>
    <property type="match status" value="1"/>
</dbReference>
<evidence type="ECO:0000256" key="3">
    <source>
        <dbReference type="ARBA" id="ARBA00022741"/>
    </source>
</evidence>
<dbReference type="GO" id="GO:0005886">
    <property type="term" value="C:plasma membrane"/>
    <property type="evidence" value="ECO:0007669"/>
    <property type="project" value="UniProtKB-SubCell"/>
</dbReference>
<comment type="subcellular location">
    <subcellularLocation>
        <location evidence="1">Cell membrane</location>
        <topology evidence="1">Multi-pass membrane protein</topology>
    </subcellularLocation>
</comment>
<dbReference type="GO" id="GO:0030253">
    <property type="term" value="P:protein secretion by the type I secretion system"/>
    <property type="evidence" value="ECO:0007669"/>
    <property type="project" value="InterPro"/>
</dbReference>
<evidence type="ECO:0000256" key="4">
    <source>
        <dbReference type="ARBA" id="ARBA00022840"/>
    </source>
</evidence>
<dbReference type="InterPro" id="IPR036640">
    <property type="entry name" value="ABC1_TM_sf"/>
</dbReference>
<dbReference type="InterPro" id="IPR039421">
    <property type="entry name" value="Type_1_exporter"/>
</dbReference>
<evidence type="ECO:0000313" key="10">
    <source>
        <dbReference type="EMBL" id="SIS88195.1"/>
    </source>
</evidence>
<organism evidence="10 12">
    <name type="scientific">Paracoccus saliphilus</name>
    <dbReference type="NCBI Taxonomy" id="405559"/>
    <lineage>
        <taxon>Bacteria</taxon>
        <taxon>Pseudomonadati</taxon>
        <taxon>Pseudomonadota</taxon>
        <taxon>Alphaproteobacteria</taxon>
        <taxon>Rhodobacterales</taxon>
        <taxon>Paracoccaceae</taxon>
        <taxon>Paracoccus</taxon>
    </lineage>
</organism>
<dbReference type="InterPro" id="IPR010128">
    <property type="entry name" value="ATPase_T1SS_PrtD-like"/>
</dbReference>
<keyword evidence="6 7" id="KW-0472">Membrane</keyword>
<dbReference type="GO" id="GO:0015421">
    <property type="term" value="F:ABC-type oligopeptide transporter activity"/>
    <property type="evidence" value="ECO:0007669"/>
    <property type="project" value="TreeGrafter"/>
</dbReference>
<keyword evidence="2 7" id="KW-0812">Transmembrane</keyword>
<feature type="domain" description="ABC transmembrane type-1" evidence="9">
    <location>
        <begin position="28"/>
        <end position="307"/>
    </location>
</feature>
<keyword evidence="4 10" id="KW-0067">ATP-binding</keyword>
<dbReference type="SUPFAM" id="SSF52540">
    <property type="entry name" value="P-loop containing nucleoside triphosphate hydrolases"/>
    <property type="match status" value="1"/>
</dbReference>
<dbReference type="GO" id="GO:0016887">
    <property type="term" value="F:ATP hydrolysis activity"/>
    <property type="evidence" value="ECO:0007669"/>
    <property type="project" value="InterPro"/>
</dbReference>
<dbReference type="InterPro" id="IPR003593">
    <property type="entry name" value="AAA+_ATPase"/>
</dbReference>
<keyword evidence="13" id="KW-1185">Reference proteome</keyword>
<reference evidence="10 12" key="1">
    <citation type="submission" date="2017-01" db="EMBL/GenBank/DDBJ databases">
        <authorList>
            <person name="Varghese N."/>
            <person name="Submissions S."/>
        </authorList>
    </citation>
    <scope>NUCLEOTIDE SEQUENCE [LARGE SCALE GENOMIC DNA]</scope>
    <source>
        <strain evidence="10 12">DSM 18447</strain>
    </source>
</reference>
<dbReference type="RefSeq" id="WP_076526157.1">
    <property type="nucleotide sequence ID" value="NZ_CP067140.1"/>
</dbReference>
<name>A0AA45W4U7_9RHOB</name>
<dbReference type="InterPro" id="IPR011527">
    <property type="entry name" value="ABC1_TM_dom"/>
</dbReference>
<feature type="transmembrane region" description="Helical" evidence="7">
    <location>
        <begin position="255"/>
        <end position="272"/>
    </location>
</feature>
<gene>
    <name evidence="11" type="ORF">JHX88_08110</name>
    <name evidence="10" type="ORF">SAMN05421772_107133</name>
</gene>
<dbReference type="AlphaFoldDB" id="A0AA45W4U7"/>
<sequence>MRISRQSGSHNGTSELRRASSPGFSLLVAVGIFSAAVNLLMLTGPLFMLQVYDRVLGSRSVETLTALFVLVVFLFLFMGIIDLARNRVSQRIAARFQDRMEPRVFDAALREGAMAGNDPAATASGLRDLDAVQRFMGSPVLLSIFDLPWAPIFLAVVYVFHPLLGVVATIGGVILVISTIANRVFTKAPLQDSAIASNQAQRMADLYHNEGEVIGALGMRGATFARWRKSRGEAQDQSVRGADLSAGFTVFSRSFRLFLQSAILAAGAWLVLREELTPGAMIAASIMMGRALAPVEQLVGGWALVQAAQDGRERLARLLSKHPPLPPQTPLPRPPARIEARQVSIVPPGQDRPALRGVSFGIEPGQALGVIGPSGAGKSTLARALIGAWPLAAGSIRLGGAPLDQYQPDVLGSLIGYLPQQVTLFDGTIAENIARLSPEPDPARVVNAAKAAAAHQMILDLPDGYDTRISQTGGRLSGGQVQRIGLARALYPDPVLLVLDEPNSNLDNQGSEALNQAIRRVKTQGGAVIIMAHRPAAITECESLMVLEHGTRRALGPRDAVLKEMVQNSAQILSARKSGDRGGVT</sequence>
<feature type="transmembrane region" description="Helical" evidence="7">
    <location>
        <begin position="26"/>
        <end position="52"/>
    </location>
</feature>
<dbReference type="Gene3D" id="1.20.1560.10">
    <property type="entry name" value="ABC transporter type 1, transmembrane domain"/>
    <property type="match status" value="1"/>
</dbReference>
<dbReference type="PANTHER" id="PTHR43394:SF1">
    <property type="entry name" value="ATP-BINDING CASSETTE SUB-FAMILY B MEMBER 10, MITOCHONDRIAL"/>
    <property type="match status" value="1"/>
</dbReference>
<dbReference type="Gene3D" id="3.40.50.300">
    <property type="entry name" value="P-loop containing nucleotide triphosphate hydrolases"/>
    <property type="match status" value="1"/>
</dbReference>
<dbReference type="Proteomes" id="UP000186216">
    <property type="component" value="Unassembled WGS sequence"/>
</dbReference>
<evidence type="ECO:0000256" key="5">
    <source>
        <dbReference type="ARBA" id="ARBA00022989"/>
    </source>
</evidence>